<keyword evidence="10 12" id="KW-0472">Membrane</keyword>
<dbReference type="InterPro" id="IPR018113">
    <property type="entry name" value="PTrfase_EIIB_Cys"/>
</dbReference>
<dbReference type="PROSITE" id="PS51093">
    <property type="entry name" value="PTS_EIIA_TYPE_1"/>
    <property type="match status" value="1"/>
</dbReference>
<proteinExistence type="predicted"/>
<feature type="transmembrane region" description="Helical" evidence="12">
    <location>
        <begin position="207"/>
        <end position="225"/>
    </location>
</feature>
<dbReference type="PROSITE" id="PS01035">
    <property type="entry name" value="PTS_EIIB_TYPE_1_CYS"/>
    <property type="match status" value="1"/>
</dbReference>
<name>A0A2V5IS45_9MICC</name>
<organism evidence="16 17">
    <name type="scientific">Arthrobacter psychrolactophilus</name>
    <dbReference type="NCBI Taxonomy" id="92442"/>
    <lineage>
        <taxon>Bacteria</taxon>
        <taxon>Bacillati</taxon>
        <taxon>Actinomycetota</taxon>
        <taxon>Actinomycetes</taxon>
        <taxon>Micrococcales</taxon>
        <taxon>Micrococcaceae</taxon>
        <taxon>Arthrobacter</taxon>
    </lineage>
</organism>
<evidence type="ECO:0000259" key="15">
    <source>
        <dbReference type="PROSITE" id="PS51103"/>
    </source>
</evidence>
<dbReference type="FunFam" id="3.30.1360.60:FF:000001">
    <property type="entry name" value="PTS system glucose-specific IIBC component PtsG"/>
    <property type="match status" value="1"/>
</dbReference>
<keyword evidence="3" id="KW-1003">Cell membrane</keyword>
<keyword evidence="8" id="KW-0418">Kinase</keyword>
<evidence type="ECO:0000256" key="7">
    <source>
        <dbReference type="ARBA" id="ARBA00022692"/>
    </source>
</evidence>
<feature type="domain" description="PTS EIIA type-1" evidence="13">
    <location>
        <begin position="496"/>
        <end position="600"/>
    </location>
</feature>
<feature type="transmembrane region" description="Helical" evidence="12">
    <location>
        <begin position="381"/>
        <end position="407"/>
    </location>
</feature>
<dbReference type="GO" id="GO:0016301">
    <property type="term" value="F:kinase activity"/>
    <property type="evidence" value="ECO:0007669"/>
    <property type="project" value="UniProtKB-KW"/>
</dbReference>
<dbReference type="InterPro" id="IPR011055">
    <property type="entry name" value="Dup_hybrid_motif"/>
</dbReference>
<dbReference type="FunFam" id="2.70.70.10:FF:000001">
    <property type="entry name" value="PTS system glucose-specific IIA component"/>
    <property type="match status" value="1"/>
</dbReference>
<evidence type="ECO:0000313" key="17">
    <source>
        <dbReference type="Proteomes" id="UP000247980"/>
    </source>
</evidence>
<dbReference type="Proteomes" id="UP000247980">
    <property type="component" value="Unassembled WGS sequence"/>
</dbReference>
<evidence type="ECO:0000256" key="3">
    <source>
        <dbReference type="ARBA" id="ARBA00022475"/>
    </source>
</evidence>
<feature type="domain" description="PTS EIIC type-1" evidence="15">
    <location>
        <begin position="106"/>
        <end position="461"/>
    </location>
</feature>
<dbReference type="InterPro" id="IPR050558">
    <property type="entry name" value="PTS_Sugar-Specific_Components"/>
</dbReference>
<dbReference type="InterPro" id="IPR013013">
    <property type="entry name" value="PTS_EIIC_1"/>
</dbReference>
<dbReference type="PROSITE" id="PS51103">
    <property type="entry name" value="PTS_EIIC_TYPE_1"/>
    <property type="match status" value="1"/>
</dbReference>
<comment type="subcellular location">
    <subcellularLocation>
        <location evidence="1">Cell membrane</location>
        <topology evidence="1">Multi-pass membrane protein</topology>
    </subcellularLocation>
</comment>
<keyword evidence="9 12" id="KW-1133">Transmembrane helix</keyword>
<dbReference type="OrthoDB" id="9797715at2"/>
<sequence>MASVNYRTLAADILEGVGGEKNIATATHCATRLRLTLRDDAKANTAAVEKLPGVITVMKAGGQYQVVIGNDVPTVFAELGKISRFGGDDAPAEEAAKGNIFNRFIQMISAIFSPILWPLAAAGLFKAFLALAGNLGWLAPEDSTYVILNAAADALFYFLPLFLAITAAKRFKANQFTAMAIAGSLVYPSIVALNGTQANFAGIPFSVMNYTSSVIPIIVAVWLQGYLERFLLKILPSAIRNFMTPLLAMAIMVPLTLLTVGPATIFLANGLSSGITAMFDFAPWLAGAVMGGFWQVFVVFGLHWGLIPVMLNEIATTGYSVMMAPLLPAVLAQSAAMLAVAIRSNSAKRREVAFPAAFSGFLAGVTEPGIYGVNLPLKKPFYFGIAGGAIGGAIVAMGGSAANAFVFPSLIGLPAFATIGSFITLLIGTAVAIAIAFLLTFFFGPRETPDTVDAGVPGKADGGTAATPSAATIATGSVKVLAPVTGTAVALSEVPDKVFASGAMGAGLAIIPEQDTVHSPVSGTVQVAMKTGHAYGLKTDSGVEVLVHIGIDTVQMKGEGFTSAVTRGQRVEAGELLATIDRAKIKDAGFSDMTIMVVTNTKNLTAVVPVGQGHLDHGVPALDIEL</sequence>
<feature type="transmembrane region" description="Helical" evidence="12">
    <location>
        <begin position="419"/>
        <end position="443"/>
    </location>
</feature>
<feature type="active site" description="Phosphocysteine intermediate; for EIIB activity" evidence="11">
    <location>
        <position position="29"/>
    </location>
</feature>
<dbReference type="PANTHER" id="PTHR30175">
    <property type="entry name" value="PHOSPHOTRANSFERASE SYSTEM TRANSPORT PROTEIN"/>
    <property type="match status" value="1"/>
</dbReference>
<keyword evidence="7 12" id="KW-0812">Transmembrane</keyword>
<dbReference type="InterPro" id="IPR001996">
    <property type="entry name" value="PTS_IIB_1"/>
</dbReference>
<dbReference type="Pfam" id="PF02378">
    <property type="entry name" value="PTS_EIIC"/>
    <property type="match status" value="1"/>
</dbReference>
<keyword evidence="5" id="KW-0808">Transferase</keyword>
<keyword evidence="6" id="KW-0598">Phosphotransferase system</keyword>
<evidence type="ECO:0000256" key="5">
    <source>
        <dbReference type="ARBA" id="ARBA00022679"/>
    </source>
</evidence>
<keyword evidence="2" id="KW-0813">Transport</keyword>
<evidence type="ECO:0000259" key="14">
    <source>
        <dbReference type="PROSITE" id="PS51098"/>
    </source>
</evidence>
<feature type="domain" description="PTS EIIB type-1" evidence="14">
    <location>
        <begin position="7"/>
        <end position="89"/>
    </location>
</feature>
<gene>
    <name evidence="16" type="ORF">CVS30_05255</name>
</gene>
<evidence type="ECO:0000256" key="12">
    <source>
        <dbReference type="SAM" id="Phobius"/>
    </source>
</evidence>
<evidence type="ECO:0000256" key="11">
    <source>
        <dbReference type="PROSITE-ProRule" id="PRU00421"/>
    </source>
</evidence>
<dbReference type="GO" id="GO:0090589">
    <property type="term" value="F:protein-phosphocysteine-trehalose phosphotransferase system transporter activity"/>
    <property type="evidence" value="ECO:0007669"/>
    <property type="project" value="TreeGrafter"/>
</dbReference>
<evidence type="ECO:0000313" key="16">
    <source>
        <dbReference type="EMBL" id="PYI39369.1"/>
    </source>
</evidence>
<dbReference type="Pfam" id="PF00367">
    <property type="entry name" value="PTS_EIIB"/>
    <property type="match status" value="1"/>
</dbReference>
<accession>A0A2V5IS45</accession>
<keyword evidence="4" id="KW-0762">Sugar transport</keyword>
<feature type="transmembrane region" description="Helical" evidence="12">
    <location>
        <begin position="319"/>
        <end position="342"/>
    </location>
</feature>
<dbReference type="NCBIfam" id="TIGR01995">
    <property type="entry name" value="PTS-II-ABC-beta"/>
    <property type="match status" value="1"/>
</dbReference>
<evidence type="ECO:0000256" key="8">
    <source>
        <dbReference type="ARBA" id="ARBA00022777"/>
    </source>
</evidence>
<dbReference type="Gene3D" id="2.70.70.10">
    <property type="entry name" value="Glucose Permease (Domain IIA)"/>
    <property type="match status" value="1"/>
</dbReference>
<dbReference type="GO" id="GO:0008982">
    <property type="term" value="F:protein-N(PI)-phosphohistidine-sugar phosphotransferase activity"/>
    <property type="evidence" value="ECO:0007669"/>
    <property type="project" value="InterPro"/>
</dbReference>
<dbReference type="PROSITE" id="PS00371">
    <property type="entry name" value="PTS_EIIA_TYPE_1_HIS"/>
    <property type="match status" value="1"/>
</dbReference>
<evidence type="ECO:0000259" key="13">
    <source>
        <dbReference type="PROSITE" id="PS51093"/>
    </source>
</evidence>
<evidence type="ECO:0000256" key="9">
    <source>
        <dbReference type="ARBA" id="ARBA00022989"/>
    </source>
</evidence>
<dbReference type="NCBIfam" id="TIGR00830">
    <property type="entry name" value="PTBA"/>
    <property type="match status" value="1"/>
</dbReference>
<keyword evidence="17" id="KW-1185">Reference proteome</keyword>
<dbReference type="CDD" id="cd00212">
    <property type="entry name" value="PTS_IIB_glc"/>
    <property type="match status" value="1"/>
</dbReference>
<feature type="transmembrane region" description="Helical" evidence="12">
    <location>
        <begin position="281"/>
        <end position="307"/>
    </location>
</feature>
<dbReference type="InterPro" id="IPR036878">
    <property type="entry name" value="Glu_permease_IIB"/>
</dbReference>
<dbReference type="InterPro" id="IPR011297">
    <property type="entry name" value="PTS_IIABC_b_glu"/>
</dbReference>
<feature type="transmembrane region" description="Helical" evidence="12">
    <location>
        <begin position="354"/>
        <end position="374"/>
    </location>
</feature>
<dbReference type="Gene3D" id="3.30.1360.60">
    <property type="entry name" value="Glucose permease domain IIB"/>
    <property type="match status" value="1"/>
</dbReference>
<evidence type="ECO:0000256" key="1">
    <source>
        <dbReference type="ARBA" id="ARBA00004651"/>
    </source>
</evidence>
<reference evidence="16 17" key="1">
    <citation type="submission" date="2018-05" db="EMBL/GenBank/DDBJ databases">
        <title>Genetic diversity of glacier-inhabiting Cryobacterium bacteria in China and description of Cryobacterium mengkeensis sp. nov. and Arthrobacter glacialis sp. nov.</title>
        <authorList>
            <person name="Liu Q."/>
            <person name="Xin Y.-H."/>
        </authorList>
    </citation>
    <scope>NUCLEOTIDE SEQUENCE [LARGE SCALE GENOMIC DNA]</scope>
    <source>
        <strain evidence="16 17">B7</strain>
    </source>
</reference>
<dbReference type="RefSeq" id="WP_110484273.1">
    <property type="nucleotide sequence ID" value="NZ_QJVC01000003.1"/>
</dbReference>
<protein>
    <submittedName>
        <fullName evidence="16">PTS beta-glucoside transporter subunit EIIBCA</fullName>
    </submittedName>
</protein>
<feature type="transmembrane region" description="Helical" evidence="12">
    <location>
        <begin position="145"/>
        <end position="164"/>
    </location>
</feature>
<dbReference type="AlphaFoldDB" id="A0A2V5IS45"/>
<comment type="caution">
    <text evidence="16">The sequence shown here is derived from an EMBL/GenBank/DDBJ whole genome shotgun (WGS) entry which is preliminary data.</text>
</comment>
<feature type="transmembrane region" description="Helical" evidence="12">
    <location>
        <begin position="115"/>
        <end position="139"/>
    </location>
</feature>
<feature type="transmembrane region" description="Helical" evidence="12">
    <location>
        <begin position="176"/>
        <end position="195"/>
    </location>
</feature>
<dbReference type="SUPFAM" id="SSF55604">
    <property type="entry name" value="Glucose permease domain IIB"/>
    <property type="match status" value="1"/>
</dbReference>
<dbReference type="GO" id="GO:0015771">
    <property type="term" value="P:trehalose transport"/>
    <property type="evidence" value="ECO:0007669"/>
    <property type="project" value="TreeGrafter"/>
</dbReference>
<dbReference type="InterPro" id="IPR001127">
    <property type="entry name" value="PTS_EIIA_1_perm"/>
</dbReference>
<evidence type="ECO:0000256" key="2">
    <source>
        <dbReference type="ARBA" id="ARBA00022448"/>
    </source>
</evidence>
<dbReference type="EMBL" id="QJVC01000003">
    <property type="protein sequence ID" value="PYI39369.1"/>
    <property type="molecule type" value="Genomic_DNA"/>
</dbReference>
<dbReference type="GO" id="GO:0005886">
    <property type="term" value="C:plasma membrane"/>
    <property type="evidence" value="ECO:0007669"/>
    <property type="project" value="UniProtKB-SubCell"/>
</dbReference>
<feature type="transmembrane region" description="Helical" evidence="12">
    <location>
        <begin position="246"/>
        <end position="269"/>
    </location>
</feature>
<dbReference type="PROSITE" id="PS51098">
    <property type="entry name" value="PTS_EIIB_TYPE_1"/>
    <property type="match status" value="1"/>
</dbReference>
<dbReference type="SUPFAM" id="SSF51261">
    <property type="entry name" value="Duplicated hybrid motif"/>
    <property type="match status" value="1"/>
</dbReference>
<dbReference type="GO" id="GO:0009401">
    <property type="term" value="P:phosphoenolpyruvate-dependent sugar phosphotransferase system"/>
    <property type="evidence" value="ECO:0007669"/>
    <property type="project" value="UniProtKB-KW"/>
</dbReference>
<dbReference type="Pfam" id="PF00358">
    <property type="entry name" value="PTS_EIIA_1"/>
    <property type="match status" value="1"/>
</dbReference>
<evidence type="ECO:0000256" key="10">
    <source>
        <dbReference type="ARBA" id="ARBA00023136"/>
    </source>
</evidence>
<dbReference type="InterPro" id="IPR003352">
    <property type="entry name" value="PTS_EIIC"/>
</dbReference>
<evidence type="ECO:0000256" key="4">
    <source>
        <dbReference type="ARBA" id="ARBA00022597"/>
    </source>
</evidence>
<dbReference type="PANTHER" id="PTHR30175:SF1">
    <property type="entry name" value="PTS SYSTEM ARBUTIN-, CELLOBIOSE-, AND SALICIN-SPECIFIC EIIBC COMPONENT-RELATED"/>
    <property type="match status" value="1"/>
</dbReference>
<evidence type="ECO:0000256" key="6">
    <source>
        <dbReference type="ARBA" id="ARBA00022683"/>
    </source>
</evidence>